<gene>
    <name evidence="1" type="ORF">LAD12857_46890</name>
</gene>
<dbReference type="EMBL" id="BRPJ01000100">
    <property type="protein sequence ID" value="GLB32766.1"/>
    <property type="molecule type" value="Genomic_DNA"/>
</dbReference>
<name>A0ABQ5MD61_9FIRM</name>
<accession>A0ABQ5MD61</accession>
<evidence type="ECO:0000313" key="2">
    <source>
        <dbReference type="Proteomes" id="UP001419084"/>
    </source>
</evidence>
<evidence type="ECO:0000313" key="1">
    <source>
        <dbReference type="EMBL" id="GLB32766.1"/>
    </source>
</evidence>
<proteinExistence type="predicted"/>
<dbReference type="Proteomes" id="UP001419084">
    <property type="component" value="Unassembled WGS sequence"/>
</dbReference>
<sequence>MERLFTSKANNMSIKINMAEPKKSMNANRVKAANLKAIVVLRQAKTEPFE</sequence>
<keyword evidence="2" id="KW-1185">Reference proteome</keyword>
<organism evidence="1 2">
    <name type="scientific">Lacrimispora amygdalina</name>
    <dbReference type="NCBI Taxonomy" id="253257"/>
    <lineage>
        <taxon>Bacteria</taxon>
        <taxon>Bacillati</taxon>
        <taxon>Bacillota</taxon>
        <taxon>Clostridia</taxon>
        <taxon>Lachnospirales</taxon>
        <taxon>Lachnospiraceae</taxon>
        <taxon>Lacrimispora</taxon>
    </lineage>
</organism>
<reference evidence="1 2" key="1">
    <citation type="journal article" date="2024" name="Int. J. Syst. Evol. Microbiol.">
        <title>Lacrimispora brassicae sp. nov. isolated from fermented cabbage, and proposal of Clostridium indicum Gundawar et al. 2019 and Clostridium methoxybenzovorans Mechichi et al. 1999 as heterotypic synonyms of Lacrimispora amygdalina (Parshina et al. 2003) Haas and Blanchard 2020 and Lacrimispora indolis (McClung and McCoy 1957) Haas and Blanchard 2020, respectively.</title>
        <authorList>
            <person name="Kobayashi H."/>
            <person name="Tanizawa Y."/>
            <person name="Sakamoto M."/>
            <person name="Ohkuma M."/>
            <person name="Tohno M."/>
        </authorList>
    </citation>
    <scope>NUCLEOTIDE SEQUENCE [LARGE SCALE GENOMIC DNA]</scope>
    <source>
        <strain evidence="1 2">DSM 12857</strain>
    </source>
</reference>
<comment type="caution">
    <text evidence="1">The sequence shown here is derived from an EMBL/GenBank/DDBJ whole genome shotgun (WGS) entry which is preliminary data.</text>
</comment>
<protein>
    <submittedName>
        <fullName evidence="1">Uncharacterized protein</fullName>
    </submittedName>
</protein>